<protein>
    <submittedName>
        <fullName evidence="1">Phage tail protein</fullName>
    </submittedName>
</protein>
<keyword evidence="2" id="KW-1185">Reference proteome</keyword>
<dbReference type="InterPro" id="IPR009678">
    <property type="entry name" value="Phage_tail_completion_R"/>
</dbReference>
<dbReference type="RefSeq" id="WP_087795151.1">
    <property type="nucleotide sequence ID" value="NZ_CAWNET010000061.1"/>
</dbReference>
<dbReference type="Proteomes" id="UP000195840">
    <property type="component" value="Unassembled WGS sequence"/>
</dbReference>
<reference evidence="1 2" key="1">
    <citation type="submission" date="2017-05" db="EMBL/GenBank/DDBJ databases">
        <title>Whole genome sequencing of Yersinia kristensenii.</title>
        <authorList>
            <person name="Campioni F."/>
        </authorList>
    </citation>
    <scope>NUCLEOTIDE SEQUENCE [LARGE SCALE GENOMIC DNA]</scope>
    <source>
        <strain evidence="1 2">CFSAN060538</strain>
    </source>
</reference>
<accession>A0AB73NK26</accession>
<dbReference type="EMBL" id="NHOG01000009">
    <property type="protein sequence ID" value="OVZ81098.1"/>
    <property type="molecule type" value="Genomic_DNA"/>
</dbReference>
<sequence length="156" mass="17669">MLKPSLLRAALSQAVPYLRENPDKLAIWLDKGTVVATGQKSLSFEYRYTLHVIVMDYPYSMDTVTLPAMLWIHRHQPDLIFNPDRRKTGFTFEADILNNATADIVLHIELTEAVRVSDIDNQLVLTHLDEPSEPDNPRGDILDSWEQAAANTPWAG</sequence>
<proteinExistence type="predicted"/>
<evidence type="ECO:0000313" key="2">
    <source>
        <dbReference type="Proteomes" id="UP000195840"/>
    </source>
</evidence>
<gene>
    <name evidence="1" type="ORF">CBW52_08335</name>
</gene>
<organism evidence="1 2">
    <name type="scientific">Yersinia kristensenii</name>
    <dbReference type="NCBI Taxonomy" id="28152"/>
    <lineage>
        <taxon>Bacteria</taxon>
        <taxon>Pseudomonadati</taxon>
        <taxon>Pseudomonadota</taxon>
        <taxon>Gammaproteobacteria</taxon>
        <taxon>Enterobacterales</taxon>
        <taxon>Yersiniaceae</taxon>
        <taxon>Yersinia</taxon>
    </lineage>
</organism>
<evidence type="ECO:0000313" key="1">
    <source>
        <dbReference type="EMBL" id="OVZ81098.1"/>
    </source>
</evidence>
<comment type="caution">
    <text evidence="1">The sequence shown here is derived from an EMBL/GenBank/DDBJ whole genome shotgun (WGS) entry which is preliminary data.</text>
</comment>
<dbReference type="AlphaFoldDB" id="A0AB73NK26"/>
<dbReference type="Pfam" id="PF06891">
    <property type="entry name" value="P2_Phage_GpR"/>
    <property type="match status" value="1"/>
</dbReference>
<name>A0AB73NK26_YERKR</name>